<gene>
    <name evidence="1" type="ORF">PRI8871_00038</name>
</gene>
<dbReference type="EMBL" id="OMOJ01000001">
    <property type="protein sequence ID" value="SPF77456.1"/>
    <property type="molecule type" value="Genomic_DNA"/>
</dbReference>
<dbReference type="RefSeq" id="WP_245897738.1">
    <property type="nucleotide sequence ID" value="NZ_OMOJ01000001.1"/>
</dbReference>
<reference evidence="2" key="1">
    <citation type="submission" date="2018-03" db="EMBL/GenBank/DDBJ databases">
        <authorList>
            <person name="Rodrigo-Torres L."/>
            <person name="Arahal R. D."/>
            <person name="Lucena T."/>
        </authorList>
    </citation>
    <scope>NUCLEOTIDE SEQUENCE [LARGE SCALE GENOMIC DNA]</scope>
    <source>
        <strain evidence="2">CECT 8871</strain>
    </source>
</reference>
<accession>A0A2R8AN32</accession>
<protein>
    <submittedName>
        <fullName evidence="1">Uncharacterized protein</fullName>
    </submittedName>
</protein>
<dbReference type="AlphaFoldDB" id="A0A2R8AN32"/>
<keyword evidence="2" id="KW-1185">Reference proteome</keyword>
<name>A0A2R8AN32_9RHOB</name>
<proteinExistence type="predicted"/>
<evidence type="ECO:0000313" key="2">
    <source>
        <dbReference type="Proteomes" id="UP000244904"/>
    </source>
</evidence>
<organism evidence="1 2">
    <name type="scientific">Pseudoprimorskyibacter insulae</name>
    <dbReference type="NCBI Taxonomy" id="1695997"/>
    <lineage>
        <taxon>Bacteria</taxon>
        <taxon>Pseudomonadati</taxon>
        <taxon>Pseudomonadota</taxon>
        <taxon>Alphaproteobacteria</taxon>
        <taxon>Rhodobacterales</taxon>
        <taxon>Paracoccaceae</taxon>
        <taxon>Pseudoprimorskyibacter</taxon>
    </lineage>
</organism>
<sequence length="183" mass="19798">MLRTAIVFILPLLALFAEPLIAQGMHGHMHGADGTGHDEVTMPGLRGEDATPEESMELEVMFRGFETFTRSVTNLPNGIRAVTSSSDPAVMEALVSHVTGMLTRIEDGRDPKIFIQSPTLDILFAQNDDIETEIEITDEGVVVTQTSDNPDVVAALHTHAAEVSDMAERGMVAVHERMMGGSN</sequence>
<evidence type="ECO:0000313" key="1">
    <source>
        <dbReference type="EMBL" id="SPF77456.1"/>
    </source>
</evidence>
<dbReference type="Proteomes" id="UP000244904">
    <property type="component" value="Unassembled WGS sequence"/>
</dbReference>